<evidence type="ECO:0000313" key="5">
    <source>
        <dbReference type="Proteomes" id="UP001370490"/>
    </source>
</evidence>
<sequence>MATALADAQQSGISEPESEIPSTEVDAVFVEIQELLEKSTTVAPTKERHSINRISGPIRDLNAASYTPKVVTIGPYHLKTESLKTGEVIKTHYLQLVLGGKTDGQKRNIIKGMSSLIKKAREYYEPESTVNISDREFLKMMLLDSCFIVEIIQRFQSEEEMHEPIFQDDHLFIREATRSTIRRDLVLFENQLPFCVLQRFYDLTRPVCRPATKSSTLVFSKMALRFVGYTIGGQNHDLQEANEPKHLLGLLYDSLARIGPLWRPTFGPWRRLVNVARMLLHLGCPRSLPMVLLFIPWAIFVIFKNVLLSFCCSYSSSGYQFKLISCSTSLLEKGVKFRKRDEWTSLFDVEFEDGTLIMPTLTINSNTKAVLLNLLAYERYRHDDRKYVRDYMALMDCLIDSSHDVQILCDHGIFVNSSPDNDEITKLFDKPKDDFIMIDPNNFIYRETFQNMNSYCNQRWTRLVATWSRWMAKLRTKYFDSPWTLISLLAATFLLALTVFFCYGQGFYLMRAVRNTKYYEYKLIEEEKALAQSRESKASQSGIKKSSSTGEINSEFLLRVPYMPIDIPISLLNDDFSKVLGEAYQVLSDPEKREVYDKHGKAGIREEAMVDPAAVFGMLFGSEFFEDYVGQLALASLVAVELEENLQVHTINSYYGLFTLKDFKR</sequence>
<dbReference type="InterPro" id="IPR036869">
    <property type="entry name" value="J_dom_sf"/>
</dbReference>
<feature type="transmembrane region" description="Helical" evidence="2">
    <location>
        <begin position="287"/>
        <end position="307"/>
    </location>
</feature>
<dbReference type="PRINTS" id="PR00625">
    <property type="entry name" value="JDOMAIN"/>
</dbReference>
<feature type="transmembrane region" description="Helical" evidence="2">
    <location>
        <begin position="483"/>
        <end position="504"/>
    </location>
</feature>
<keyword evidence="2" id="KW-0472">Membrane</keyword>
<gene>
    <name evidence="4" type="ORF">RJ641_021556</name>
</gene>
<name>A0AAN8YVT0_9MAGN</name>
<keyword evidence="2" id="KW-0812">Transmembrane</keyword>
<dbReference type="InterPro" id="IPR004158">
    <property type="entry name" value="DUF247_pln"/>
</dbReference>
<dbReference type="PANTHER" id="PTHR31170">
    <property type="entry name" value="BNAC04G53230D PROTEIN"/>
    <property type="match status" value="1"/>
</dbReference>
<dbReference type="SUPFAM" id="SSF46565">
    <property type="entry name" value="Chaperone J-domain"/>
    <property type="match status" value="1"/>
</dbReference>
<feature type="domain" description="J" evidence="3">
    <location>
        <begin position="517"/>
        <end position="600"/>
    </location>
</feature>
<dbReference type="Pfam" id="PF03140">
    <property type="entry name" value="DUF247"/>
    <property type="match status" value="1"/>
</dbReference>
<dbReference type="PROSITE" id="PS50076">
    <property type="entry name" value="DNAJ_2"/>
    <property type="match status" value="1"/>
</dbReference>
<dbReference type="Gene3D" id="1.10.287.110">
    <property type="entry name" value="DnaJ domain"/>
    <property type="match status" value="1"/>
</dbReference>
<dbReference type="EMBL" id="JBAMMX010000026">
    <property type="protein sequence ID" value="KAK6914235.1"/>
    <property type="molecule type" value="Genomic_DNA"/>
</dbReference>
<dbReference type="InterPro" id="IPR001623">
    <property type="entry name" value="DnaJ_domain"/>
</dbReference>
<evidence type="ECO:0000259" key="3">
    <source>
        <dbReference type="PROSITE" id="PS50076"/>
    </source>
</evidence>
<evidence type="ECO:0000313" key="4">
    <source>
        <dbReference type="EMBL" id="KAK6914235.1"/>
    </source>
</evidence>
<dbReference type="Proteomes" id="UP001370490">
    <property type="component" value="Unassembled WGS sequence"/>
</dbReference>
<feature type="compositionally biased region" description="Low complexity" evidence="1">
    <location>
        <begin position="13"/>
        <end position="22"/>
    </location>
</feature>
<organism evidence="4 5">
    <name type="scientific">Dillenia turbinata</name>
    <dbReference type="NCBI Taxonomy" id="194707"/>
    <lineage>
        <taxon>Eukaryota</taxon>
        <taxon>Viridiplantae</taxon>
        <taxon>Streptophyta</taxon>
        <taxon>Embryophyta</taxon>
        <taxon>Tracheophyta</taxon>
        <taxon>Spermatophyta</taxon>
        <taxon>Magnoliopsida</taxon>
        <taxon>eudicotyledons</taxon>
        <taxon>Gunneridae</taxon>
        <taxon>Pentapetalae</taxon>
        <taxon>Dilleniales</taxon>
        <taxon>Dilleniaceae</taxon>
        <taxon>Dillenia</taxon>
    </lineage>
</organism>
<keyword evidence="2" id="KW-1133">Transmembrane helix</keyword>
<feature type="region of interest" description="Disordered" evidence="1">
    <location>
        <begin position="1"/>
        <end position="22"/>
    </location>
</feature>
<dbReference type="PANTHER" id="PTHR31170:SF25">
    <property type="entry name" value="BNAA09G04570D PROTEIN"/>
    <property type="match status" value="1"/>
</dbReference>
<accession>A0AAN8YVT0</accession>
<reference evidence="4 5" key="1">
    <citation type="submission" date="2023-12" db="EMBL/GenBank/DDBJ databases">
        <title>A high-quality genome assembly for Dillenia turbinata (Dilleniales).</title>
        <authorList>
            <person name="Chanderbali A."/>
        </authorList>
    </citation>
    <scope>NUCLEOTIDE SEQUENCE [LARGE SCALE GENOMIC DNA]</scope>
    <source>
        <strain evidence="4">LSX21</strain>
        <tissue evidence="4">Leaf</tissue>
    </source>
</reference>
<protein>
    <recommendedName>
        <fullName evidence="3">J domain-containing protein</fullName>
    </recommendedName>
</protein>
<evidence type="ECO:0000256" key="1">
    <source>
        <dbReference type="SAM" id="MobiDB-lite"/>
    </source>
</evidence>
<dbReference type="AlphaFoldDB" id="A0AAN8YVT0"/>
<comment type="caution">
    <text evidence="4">The sequence shown here is derived from an EMBL/GenBank/DDBJ whole genome shotgun (WGS) entry which is preliminary data.</text>
</comment>
<proteinExistence type="predicted"/>
<evidence type="ECO:0000256" key="2">
    <source>
        <dbReference type="SAM" id="Phobius"/>
    </source>
</evidence>
<keyword evidence="5" id="KW-1185">Reference proteome</keyword>